<dbReference type="PANTHER" id="PTHR43353">
    <property type="entry name" value="SUCCINATE-SEMIALDEHYDE DEHYDROGENASE, MITOCHONDRIAL"/>
    <property type="match status" value="1"/>
</dbReference>
<proteinExistence type="predicted"/>
<dbReference type="Proteomes" id="UP000295560">
    <property type="component" value="Unassembled WGS sequence"/>
</dbReference>
<organism evidence="3 4">
    <name type="scientific">Pseudonocardia endophytica</name>
    <dbReference type="NCBI Taxonomy" id="401976"/>
    <lineage>
        <taxon>Bacteria</taxon>
        <taxon>Bacillati</taxon>
        <taxon>Actinomycetota</taxon>
        <taxon>Actinomycetes</taxon>
        <taxon>Pseudonocardiales</taxon>
        <taxon>Pseudonocardiaceae</taxon>
        <taxon>Pseudonocardia</taxon>
    </lineage>
</organism>
<dbReference type="SUPFAM" id="SSF53720">
    <property type="entry name" value="ALDH-like"/>
    <property type="match status" value="1"/>
</dbReference>
<dbReference type="GO" id="GO:0016620">
    <property type="term" value="F:oxidoreductase activity, acting on the aldehyde or oxo group of donors, NAD or NADP as acceptor"/>
    <property type="evidence" value="ECO:0007669"/>
    <property type="project" value="InterPro"/>
</dbReference>
<dbReference type="PANTHER" id="PTHR43353:SF5">
    <property type="entry name" value="SUCCINATE-SEMIALDEHYDE DEHYDROGENASE, MITOCHONDRIAL"/>
    <property type="match status" value="1"/>
</dbReference>
<evidence type="ECO:0000313" key="3">
    <source>
        <dbReference type="EMBL" id="TCK27613.1"/>
    </source>
</evidence>
<comment type="caution">
    <text evidence="3">The sequence shown here is derived from an EMBL/GenBank/DDBJ whole genome shotgun (WGS) entry which is preliminary data.</text>
</comment>
<sequence length="503" mass="53036">MTGPPTTDGHVDAGHDDTEQTLRHLVAGRWVTGTGADIVDTNPARPSEVVARGQLVGTDEVDTAVAAAAAVSKQWASTPFPERGDVLRRSAEILAARAGDWGRELAREEGKTLAEGVGEVRRAAEVFRFFASESQRPVGEVYASPRRHEQIQLVHRPVGPVAVITPFNFPIAIPAWKIAPALAFGNPVVWKPAADVPLLAMRLAEALVEGGLPDGVLSLLIGDGTAGARLVEHARIERVSFTGSTAVGRALIERCGTLARPIQTEMGGKNAAAVLTDADLDLAVAEVAAGAFRSTGQKCTATSRVVVTDAVADEFVRRLCEHTSALRVGDPVDESVQIGPLVSAQARDRVRDAVDTATQRPAVQLLTGGGAYDDDRAAGAFLAPAVVELGGGDPLWRDEVFGPVLAVRRVPDDHTALELVNDTVYGLSAAVFTDNLRAVTQAVESLDVGILHINSETAGADPHVPFGGSKHSGFGPKEQGRAAREFFTTTTTVYLKPSRPLVT</sequence>
<evidence type="ECO:0000313" key="4">
    <source>
        <dbReference type="Proteomes" id="UP000295560"/>
    </source>
</evidence>
<accession>A0A4R1I137</accession>
<keyword evidence="1" id="KW-0560">Oxidoreductase</keyword>
<dbReference type="Pfam" id="PF00171">
    <property type="entry name" value="Aldedh"/>
    <property type="match status" value="1"/>
</dbReference>
<dbReference type="RefSeq" id="WP_132426639.1">
    <property type="nucleotide sequence ID" value="NZ_SMFZ01000001.1"/>
</dbReference>
<dbReference type="InterPro" id="IPR015590">
    <property type="entry name" value="Aldehyde_DH_dom"/>
</dbReference>
<dbReference type="InterPro" id="IPR016162">
    <property type="entry name" value="Ald_DH_N"/>
</dbReference>
<dbReference type="InterPro" id="IPR016163">
    <property type="entry name" value="Ald_DH_C"/>
</dbReference>
<evidence type="ECO:0000259" key="2">
    <source>
        <dbReference type="Pfam" id="PF00171"/>
    </source>
</evidence>
<dbReference type="InterPro" id="IPR016160">
    <property type="entry name" value="Ald_DH_CS_CYS"/>
</dbReference>
<dbReference type="Gene3D" id="3.40.309.10">
    <property type="entry name" value="Aldehyde Dehydrogenase, Chain A, domain 2"/>
    <property type="match status" value="1"/>
</dbReference>
<keyword evidence="4" id="KW-1185">Reference proteome</keyword>
<reference evidence="3 4" key="1">
    <citation type="submission" date="2019-03" db="EMBL/GenBank/DDBJ databases">
        <title>Sequencing the genomes of 1000 actinobacteria strains.</title>
        <authorList>
            <person name="Klenk H.-P."/>
        </authorList>
    </citation>
    <scope>NUCLEOTIDE SEQUENCE [LARGE SCALE GENOMIC DNA]</scope>
    <source>
        <strain evidence="3 4">DSM 44969</strain>
    </source>
</reference>
<evidence type="ECO:0000256" key="1">
    <source>
        <dbReference type="ARBA" id="ARBA00023002"/>
    </source>
</evidence>
<dbReference type="PROSITE" id="PS00070">
    <property type="entry name" value="ALDEHYDE_DEHYDR_CYS"/>
    <property type="match status" value="1"/>
</dbReference>
<name>A0A4R1I137_PSEEN</name>
<dbReference type="OrthoDB" id="6882680at2"/>
<dbReference type="Gene3D" id="3.40.605.10">
    <property type="entry name" value="Aldehyde Dehydrogenase, Chain A, domain 1"/>
    <property type="match status" value="1"/>
</dbReference>
<gene>
    <name evidence="3" type="ORF">EV378_3485</name>
</gene>
<dbReference type="InterPro" id="IPR016161">
    <property type="entry name" value="Ald_DH/histidinol_DH"/>
</dbReference>
<dbReference type="AlphaFoldDB" id="A0A4R1I137"/>
<dbReference type="EMBL" id="SMFZ01000001">
    <property type="protein sequence ID" value="TCK27613.1"/>
    <property type="molecule type" value="Genomic_DNA"/>
</dbReference>
<feature type="domain" description="Aldehyde dehydrogenase" evidence="2">
    <location>
        <begin position="30"/>
        <end position="493"/>
    </location>
</feature>
<protein>
    <submittedName>
        <fullName evidence="3">Aldehyde dehydrogenase (NAD+)</fullName>
    </submittedName>
</protein>
<dbReference type="InterPro" id="IPR050740">
    <property type="entry name" value="Aldehyde_DH_Superfamily"/>
</dbReference>